<dbReference type="Proteomes" id="UP001156940">
    <property type="component" value="Unassembled WGS sequence"/>
</dbReference>
<protein>
    <submittedName>
        <fullName evidence="1">Uncharacterized protein</fullName>
    </submittedName>
</protein>
<evidence type="ECO:0000313" key="2">
    <source>
        <dbReference type="Proteomes" id="UP001156940"/>
    </source>
</evidence>
<proteinExistence type="predicted"/>
<accession>A0ABT6JDP2</accession>
<name>A0ABT6JDP2_9GAMM</name>
<reference evidence="1 2" key="1">
    <citation type="submission" date="2023-04" db="EMBL/GenBank/DDBJ databases">
        <title>Luteimonas endophyticus RD2P54.</title>
        <authorList>
            <person name="Sun J.-Q."/>
        </authorList>
    </citation>
    <scope>NUCLEOTIDE SEQUENCE [LARGE SCALE GENOMIC DNA]</scope>
    <source>
        <strain evidence="1 2">RD2P54</strain>
    </source>
</reference>
<dbReference type="RefSeq" id="WP_280576324.1">
    <property type="nucleotide sequence ID" value="NZ_JARXRM010000046.1"/>
</dbReference>
<organism evidence="1 2">
    <name type="scientific">Luteimonas endophytica</name>
    <dbReference type="NCBI Taxonomy" id="3042023"/>
    <lineage>
        <taxon>Bacteria</taxon>
        <taxon>Pseudomonadati</taxon>
        <taxon>Pseudomonadota</taxon>
        <taxon>Gammaproteobacteria</taxon>
        <taxon>Lysobacterales</taxon>
        <taxon>Lysobacteraceae</taxon>
        <taxon>Luteimonas</taxon>
    </lineage>
</organism>
<comment type="caution">
    <text evidence="1">The sequence shown here is derived from an EMBL/GenBank/DDBJ whole genome shotgun (WGS) entry which is preliminary data.</text>
</comment>
<keyword evidence="2" id="KW-1185">Reference proteome</keyword>
<sequence length="166" mass="18475">MPYPVEIDENELIVRVVRSPYHLNKSESRLTPSAFRPPPGRRDLSVIRWRYTIPDGRELKTKIRSIGNCAEARYKGLAALIASECLAANVELVDSREQFLGHADILMPYAVPNHEPADGSIADTLAAIRAALRDAAKYHPDPAPEAQLWTIDELPPPCDQSPIRSI</sequence>
<evidence type="ECO:0000313" key="1">
    <source>
        <dbReference type="EMBL" id="MDH5824943.1"/>
    </source>
</evidence>
<dbReference type="EMBL" id="JARXRM010000046">
    <property type="protein sequence ID" value="MDH5824943.1"/>
    <property type="molecule type" value="Genomic_DNA"/>
</dbReference>
<gene>
    <name evidence="1" type="ORF">QFW77_18410</name>
</gene>